<reference evidence="1" key="1">
    <citation type="journal article" date="2015" name="Nature">
        <title>Complex archaea that bridge the gap between prokaryotes and eukaryotes.</title>
        <authorList>
            <person name="Spang A."/>
            <person name="Saw J.H."/>
            <person name="Jorgensen S.L."/>
            <person name="Zaremba-Niedzwiedzka K."/>
            <person name="Martijn J."/>
            <person name="Lind A.E."/>
            <person name="van Eijk R."/>
            <person name="Schleper C."/>
            <person name="Guy L."/>
            <person name="Ettema T.J."/>
        </authorList>
    </citation>
    <scope>NUCLEOTIDE SEQUENCE</scope>
</reference>
<name>A0A0F9MYE8_9ZZZZ</name>
<protein>
    <submittedName>
        <fullName evidence="1">Uncharacterized protein</fullName>
    </submittedName>
</protein>
<organism evidence="1">
    <name type="scientific">marine sediment metagenome</name>
    <dbReference type="NCBI Taxonomy" id="412755"/>
    <lineage>
        <taxon>unclassified sequences</taxon>
        <taxon>metagenomes</taxon>
        <taxon>ecological metagenomes</taxon>
    </lineage>
</organism>
<proteinExistence type="predicted"/>
<sequence length="117" mass="12624">MKLMFLCNREVRVVPKGWVLSKMATLSEDMPDVSGLSKEDTQLVAYETTSEGAAISPPFDNSPEGKYALVQYCTEHCSTFADMKTSAEAWAAILFGEGCAYVHMDGRVEVSGGSSSA</sequence>
<dbReference type="AlphaFoldDB" id="A0A0F9MYE8"/>
<comment type="caution">
    <text evidence="1">The sequence shown here is derived from an EMBL/GenBank/DDBJ whole genome shotgun (WGS) entry which is preliminary data.</text>
</comment>
<accession>A0A0F9MYE8</accession>
<gene>
    <name evidence="1" type="ORF">LCGC14_1327640</name>
</gene>
<evidence type="ECO:0000313" key="1">
    <source>
        <dbReference type="EMBL" id="KKM81650.1"/>
    </source>
</evidence>
<dbReference type="EMBL" id="LAZR01007987">
    <property type="protein sequence ID" value="KKM81650.1"/>
    <property type="molecule type" value="Genomic_DNA"/>
</dbReference>